<name>A0A0V1FD56_TRIPS</name>
<evidence type="ECO:0000256" key="1">
    <source>
        <dbReference type="SAM" id="Phobius"/>
    </source>
</evidence>
<dbReference type="AlphaFoldDB" id="A0A0V1FD56"/>
<proteinExistence type="predicted"/>
<keyword evidence="1" id="KW-1133">Transmembrane helix</keyword>
<keyword evidence="3" id="KW-1185">Reference proteome</keyword>
<reference evidence="2 3" key="1">
    <citation type="submission" date="2015-01" db="EMBL/GenBank/DDBJ databases">
        <title>Evolution of Trichinella species and genotypes.</title>
        <authorList>
            <person name="Korhonen P.K."/>
            <person name="Edoardo P."/>
            <person name="Giuseppe L.R."/>
            <person name="Gasser R.B."/>
        </authorList>
    </citation>
    <scope>NUCLEOTIDE SEQUENCE [LARGE SCALE GENOMIC DNA]</scope>
    <source>
        <strain evidence="2">ISS470</strain>
    </source>
</reference>
<organism evidence="2 3">
    <name type="scientific">Trichinella pseudospiralis</name>
    <name type="common">Parasitic roundworm</name>
    <dbReference type="NCBI Taxonomy" id="6337"/>
    <lineage>
        <taxon>Eukaryota</taxon>
        <taxon>Metazoa</taxon>
        <taxon>Ecdysozoa</taxon>
        <taxon>Nematoda</taxon>
        <taxon>Enoplea</taxon>
        <taxon>Dorylaimia</taxon>
        <taxon>Trichinellida</taxon>
        <taxon>Trichinellidae</taxon>
        <taxon>Trichinella</taxon>
    </lineage>
</organism>
<gene>
    <name evidence="2" type="ORF">T4D_12625</name>
</gene>
<dbReference type="EMBL" id="JYDT01000128">
    <property type="protein sequence ID" value="KRY83870.1"/>
    <property type="molecule type" value="Genomic_DNA"/>
</dbReference>
<accession>A0A0V1FD56</accession>
<feature type="transmembrane region" description="Helical" evidence="1">
    <location>
        <begin position="43"/>
        <end position="63"/>
    </location>
</feature>
<protein>
    <submittedName>
        <fullName evidence="2">Uncharacterized protein</fullName>
    </submittedName>
</protein>
<dbReference type="Proteomes" id="UP000054995">
    <property type="component" value="Unassembled WGS sequence"/>
</dbReference>
<comment type="caution">
    <text evidence="2">The sequence shown here is derived from an EMBL/GenBank/DDBJ whole genome shotgun (WGS) entry which is preliminary data.</text>
</comment>
<sequence>MTPFENFQKNFERYLRYNVNCICQLQSSVDEELAHFKKQHATYAFIIGLEAQIMGFTIWAVYIPSGDLNSNELLIYELFGRQKATAIDLVPTTFIFIQ</sequence>
<keyword evidence="1" id="KW-0472">Membrane</keyword>
<evidence type="ECO:0000313" key="3">
    <source>
        <dbReference type="Proteomes" id="UP000054995"/>
    </source>
</evidence>
<evidence type="ECO:0000313" key="2">
    <source>
        <dbReference type="EMBL" id="KRY83870.1"/>
    </source>
</evidence>
<keyword evidence="1" id="KW-0812">Transmembrane</keyword>